<keyword evidence="1" id="KW-1133">Transmembrane helix</keyword>
<evidence type="ECO:0000256" key="1">
    <source>
        <dbReference type="SAM" id="Phobius"/>
    </source>
</evidence>
<name>A0ABP7FTQ0_9MICO</name>
<evidence type="ECO:0000313" key="2">
    <source>
        <dbReference type="EMBL" id="GAA3746915.1"/>
    </source>
</evidence>
<sequence length="116" mass="12838">MTSYPTPAFTRPALAPGLIGAIVLLAGLALLDNDSAYFWIRTVVAVLALIVCVFAWQAKQWWWLIALAPIVIVWNPVWPTAFHGQGWAAAQFVAALVFVAAGIRIKVRNPEDRNRR</sequence>
<feature type="transmembrane region" description="Helical" evidence="1">
    <location>
        <begin position="87"/>
        <end position="107"/>
    </location>
</feature>
<dbReference type="Proteomes" id="UP001501004">
    <property type="component" value="Unassembled WGS sequence"/>
</dbReference>
<dbReference type="EMBL" id="BAABAE010000003">
    <property type="protein sequence ID" value="GAA3746915.1"/>
    <property type="molecule type" value="Genomic_DNA"/>
</dbReference>
<feature type="transmembrane region" description="Helical" evidence="1">
    <location>
        <begin position="61"/>
        <end position="81"/>
    </location>
</feature>
<evidence type="ECO:0000313" key="3">
    <source>
        <dbReference type="Proteomes" id="UP001501004"/>
    </source>
</evidence>
<keyword evidence="3" id="KW-1185">Reference proteome</keyword>
<keyword evidence="1" id="KW-0472">Membrane</keyword>
<feature type="transmembrane region" description="Helical" evidence="1">
    <location>
        <begin position="37"/>
        <end position="56"/>
    </location>
</feature>
<comment type="caution">
    <text evidence="2">The sequence shown here is derived from an EMBL/GenBank/DDBJ whole genome shotgun (WGS) entry which is preliminary data.</text>
</comment>
<proteinExistence type="predicted"/>
<dbReference type="Pfam" id="PF20619">
    <property type="entry name" value="DUF6804"/>
    <property type="match status" value="1"/>
</dbReference>
<keyword evidence="1" id="KW-0812">Transmembrane</keyword>
<dbReference type="InterPro" id="IPR046548">
    <property type="entry name" value="DUF6804"/>
</dbReference>
<organism evidence="2 3">
    <name type="scientific">Leifsonella bigeumensis</name>
    <dbReference type="NCBI Taxonomy" id="433643"/>
    <lineage>
        <taxon>Bacteria</taxon>
        <taxon>Bacillati</taxon>
        <taxon>Actinomycetota</taxon>
        <taxon>Actinomycetes</taxon>
        <taxon>Micrococcales</taxon>
        <taxon>Microbacteriaceae</taxon>
        <taxon>Leifsonella</taxon>
    </lineage>
</organism>
<reference evidence="3" key="1">
    <citation type="journal article" date="2019" name="Int. J. Syst. Evol. Microbiol.">
        <title>The Global Catalogue of Microorganisms (GCM) 10K type strain sequencing project: providing services to taxonomists for standard genome sequencing and annotation.</title>
        <authorList>
            <consortium name="The Broad Institute Genomics Platform"/>
            <consortium name="The Broad Institute Genome Sequencing Center for Infectious Disease"/>
            <person name="Wu L."/>
            <person name="Ma J."/>
        </authorList>
    </citation>
    <scope>NUCLEOTIDE SEQUENCE [LARGE SCALE GENOMIC DNA]</scope>
    <source>
        <strain evidence="3">JCM 16949</strain>
    </source>
</reference>
<gene>
    <name evidence="2" type="ORF">GCM10022239_23050</name>
</gene>
<feature type="transmembrane region" description="Helical" evidence="1">
    <location>
        <begin position="12"/>
        <end position="31"/>
    </location>
</feature>
<protein>
    <submittedName>
        <fullName evidence="2">Uncharacterized protein</fullName>
    </submittedName>
</protein>
<dbReference type="RefSeq" id="WP_344756797.1">
    <property type="nucleotide sequence ID" value="NZ_BAABAE010000003.1"/>
</dbReference>
<accession>A0ABP7FTQ0</accession>